<keyword evidence="1" id="KW-0812">Transmembrane</keyword>
<dbReference type="EMBL" id="FNZH01000018">
    <property type="protein sequence ID" value="SEJ81870.1"/>
    <property type="molecule type" value="Genomic_DNA"/>
</dbReference>
<evidence type="ECO:0000313" key="2">
    <source>
        <dbReference type="EMBL" id="SEJ81870.1"/>
    </source>
</evidence>
<accession>A0A1H7C5G8</accession>
<dbReference type="OrthoDB" id="1012356at2"/>
<gene>
    <name evidence="2" type="ORF">SAMN05192553_1188</name>
</gene>
<evidence type="ECO:0000313" key="3">
    <source>
        <dbReference type="Proteomes" id="UP000199403"/>
    </source>
</evidence>
<evidence type="ECO:0000256" key="1">
    <source>
        <dbReference type="SAM" id="Phobius"/>
    </source>
</evidence>
<feature type="transmembrane region" description="Helical" evidence="1">
    <location>
        <begin position="35"/>
        <end position="54"/>
    </location>
</feature>
<evidence type="ECO:0008006" key="4">
    <source>
        <dbReference type="Google" id="ProtNLM"/>
    </source>
</evidence>
<dbReference type="Proteomes" id="UP000199403">
    <property type="component" value="Unassembled WGS sequence"/>
</dbReference>
<keyword evidence="1" id="KW-1133">Transmembrane helix</keyword>
<proteinExistence type="predicted"/>
<dbReference type="RefSeq" id="WP_092178908.1">
    <property type="nucleotide sequence ID" value="NZ_FNZH01000018.1"/>
</dbReference>
<keyword evidence="3" id="KW-1185">Reference proteome</keyword>
<sequence length="131" mass="14738">MNKRIEQMIPLAFSAVEESQGLVENGAISKQYNGYIASFGASVVLSGMLMSLIYNHRNSTDQHRVRSEKDKSPLFRALFQVVKQYRNDTASQSGDLLAYYQACTDKRLLKSQIMDAAVAIKLVVRTFKLVD</sequence>
<dbReference type="STRING" id="1416801.SAMN05192553_1188"/>
<organism evidence="2 3">
    <name type="scientific">Cyclobacterium xiamenense</name>
    <dbReference type="NCBI Taxonomy" id="1297121"/>
    <lineage>
        <taxon>Bacteria</taxon>
        <taxon>Pseudomonadati</taxon>
        <taxon>Bacteroidota</taxon>
        <taxon>Cytophagia</taxon>
        <taxon>Cytophagales</taxon>
        <taxon>Cyclobacteriaceae</taxon>
        <taxon>Cyclobacterium</taxon>
    </lineage>
</organism>
<keyword evidence="1" id="KW-0472">Membrane</keyword>
<dbReference type="AlphaFoldDB" id="A0A1H7C5G8"/>
<protein>
    <recommendedName>
        <fullName evidence="4">CRISPR type III-B/RAMP module-associated protein Cmr5</fullName>
    </recommendedName>
</protein>
<name>A0A1H7C5G8_9BACT</name>
<reference evidence="3" key="1">
    <citation type="submission" date="2016-10" db="EMBL/GenBank/DDBJ databases">
        <authorList>
            <person name="Varghese N."/>
            <person name="Submissions S."/>
        </authorList>
    </citation>
    <scope>NUCLEOTIDE SEQUENCE [LARGE SCALE GENOMIC DNA]</scope>
    <source>
        <strain evidence="3">IBRC-M 10761</strain>
    </source>
</reference>